<feature type="compositionally biased region" description="Basic and acidic residues" evidence="5">
    <location>
        <begin position="471"/>
        <end position="490"/>
    </location>
</feature>
<keyword evidence="4" id="KW-0539">Nucleus</keyword>
<feature type="region of interest" description="Disordered" evidence="5">
    <location>
        <begin position="322"/>
        <end position="362"/>
    </location>
</feature>
<dbReference type="Gene3D" id="3.30.70.330">
    <property type="match status" value="1"/>
</dbReference>
<feature type="region of interest" description="Disordered" evidence="5">
    <location>
        <begin position="196"/>
        <end position="269"/>
    </location>
</feature>
<feature type="region of interest" description="Disordered" evidence="5">
    <location>
        <begin position="1"/>
        <end position="34"/>
    </location>
</feature>
<feature type="compositionally biased region" description="Basic and acidic residues" evidence="5">
    <location>
        <begin position="322"/>
        <end position="354"/>
    </location>
</feature>
<feature type="compositionally biased region" description="Basic and acidic residues" evidence="5">
    <location>
        <begin position="236"/>
        <end position="265"/>
    </location>
</feature>
<gene>
    <name evidence="7" type="ORF">WA026_018076</name>
</gene>
<dbReference type="GO" id="GO:0005730">
    <property type="term" value="C:nucleolus"/>
    <property type="evidence" value="ECO:0007669"/>
    <property type="project" value="TreeGrafter"/>
</dbReference>
<keyword evidence="8" id="KW-1185">Reference proteome</keyword>
<name>A0AAW1UPW4_9CUCU</name>
<dbReference type="InterPro" id="IPR005120">
    <property type="entry name" value="UPF3_dom"/>
</dbReference>
<comment type="subcellular location">
    <subcellularLocation>
        <location evidence="1">Nucleus</location>
    </subcellularLocation>
</comment>
<protein>
    <recommendedName>
        <fullName evidence="6">UPF3 domain-containing protein</fullName>
    </recommendedName>
</protein>
<dbReference type="AlphaFoldDB" id="A0AAW1UPW4"/>
<keyword evidence="3" id="KW-0866">Nonsense-mediated mRNA decay</keyword>
<dbReference type="GO" id="GO:0045727">
    <property type="term" value="P:positive regulation of translation"/>
    <property type="evidence" value="ECO:0007669"/>
    <property type="project" value="TreeGrafter"/>
</dbReference>
<sequence length="490" mass="58310">MITNMALPEEIKSTAAKASQNSNSQKQEKREKPLTKVIIRRLPPAIDKETFLNQISPVPSYDYFYLVNGEAALGENSFARAYLNFLNPNDVFDFKEKFDNYVFLDQKGNEYAAVVEFSAFQKIPKKRNKSRVDPKCGTIETDPYYLEFIENLNKPIDQEDKPEYSYQFSTESKDSKDLLTTPLLEYVKNRRVERMRVREERREERRRKELERKKMREEDRKKRFDEKSPTKVFAKLKAEDRDNSDLDMKDSKREVIESKSEKSFERLSSYRSKEKKFEDRKKDFKTKPVFKKEFSEKREFKSRKEHFKEAKFDCFKKDEKQFPKKVKKYSEKREERKIEAQRAEMKRAEEKDQKSTSPILLTKDIKEEKKDIEIQDVFIKKTSKNDDDSSKSNEKILEISTISEKSNPEPLTQKEKQINDDKESIETLNDDFKSVSIKEKTKESRERKERIRNKDRPTIAIYRPGMLSRRKLADGDTDKEVAKEVDKDSK</sequence>
<evidence type="ECO:0000256" key="5">
    <source>
        <dbReference type="SAM" id="MobiDB-lite"/>
    </source>
</evidence>
<dbReference type="EMBL" id="JARQZJ010000071">
    <property type="protein sequence ID" value="KAK9881881.1"/>
    <property type="molecule type" value="Genomic_DNA"/>
</dbReference>
<evidence type="ECO:0000313" key="7">
    <source>
        <dbReference type="EMBL" id="KAK9881881.1"/>
    </source>
</evidence>
<dbReference type="InterPro" id="IPR039722">
    <property type="entry name" value="Upf3"/>
</dbReference>
<dbReference type="SUPFAM" id="SSF54928">
    <property type="entry name" value="RNA-binding domain, RBD"/>
    <property type="match status" value="1"/>
</dbReference>
<dbReference type="InterPro" id="IPR012677">
    <property type="entry name" value="Nucleotide-bd_a/b_plait_sf"/>
</dbReference>
<dbReference type="FunFam" id="3.30.70.330:FF:000717">
    <property type="entry name" value="regulator of nonsense transcripts 3B"/>
    <property type="match status" value="1"/>
</dbReference>
<dbReference type="GO" id="GO:0005737">
    <property type="term" value="C:cytoplasm"/>
    <property type="evidence" value="ECO:0007669"/>
    <property type="project" value="TreeGrafter"/>
</dbReference>
<evidence type="ECO:0000256" key="2">
    <source>
        <dbReference type="ARBA" id="ARBA00005991"/>
    </source>
</evidence>
<evidence type="ECO:0000259" key="6">
    <source>
        <dbReference type="Pfam" id="PF03467"/>
    </source>
</evidence>
<evidence type="ECO:0000256" key="3">
    <source>
        <dbReference type="ARBA" id="ARBA00023161"/>
    </source>
</evidence>
<dbReference type="InterPro" id="IPR035979">
    <property type="entry name" value="RBD_domain_sf"/>
</dbReference>
<dbReference type="PANTHER" id="PTHR13112:SF0">
    <property type="entry name" value="FI21285P1"/>
    <property type="match status" value="1"/>
</dbReference>
<feature type="compositionally biased region" description="Basic and acidic residues" evidence="5">
    <location>
        <begin position="383"/>
        <end position="397"/>
    </location>
</feature>
<evidence type="ECO:0000256" key="1">
    <source>
        <dbReference type="ARBA" id="ARBA00004123"/>
    </source>
</evidence>
<feature type="region of interest" description="Disordered" evidence="5">
    <location>
        <begin position="377"/>
        <end position="490"/>
    </location>
</feature>
<evidence type="ECO:0000313" key="8">
    <source>
        <dbReference type="Proteomes" id="UP001431783"/>
    </source>
</evidence>
<proteinExistence type="inferred from homology"/>
<organism evidence="7 8">
    <name type="scientific">Henosepilachna vigintioctopunctata</name>
    <dbReference type="NCBI Taxonomy" id="420089"/>
    <lineage>
        <taxon>Eukaryota</taxon>
        <taxon>Metazoa</taxon>
        <taxon>Ecdysozoa</taxon>
        <taxon>Arthropoda</taxon>
        <taxon>Hexapoda</taxon>
        <taxon>Insecta</taxon>
        <taxon>Pterygota</taxon>
        <taxon>Neoptera</taxon>
        <taxon>Endopterygota</taxon>
        <taxon>Coleoptera</taxon>
        <taxon>Polyphaga</taxon>
        <taxon>Cucujiformia</taxon>
        <taxon>Coccinelloidea</taxon>
        <taxon>Coccinellidae</taxon>
        <taxon>Epilachninae</taxon>
        <taxon>Epilachnini</taxon>
        <taxon>Henosepilachna</taxon>
    </lineage>
</organism>
<dbReference type="GO" id="GO:0000184">
    <property type="term" value="P:nuclear-transcribed mRNA catabolic process, nonsense-mediated decay"/>
    <property type="evidence" value="ECO:0007669"/>
    <property type="project" value="UniProtKB-KW"/>
</dbReference>
<accession>A0AAW1UPW4</accession>
<feature type="compositionally biased region" description="Basic and acidic residues" evidence="5">
    <location>
        <begin position="412"/>
        <end position="457"/>
    </location>
</feature>
<feature type="compositionally biased region" description="Polar residues" evidence="5">
    <location>
        <begin position="16"/>
        <end position="25"/>
    </location>
</feature>
<feature type="domain" description="UPF3" evidence="6">
    <location>
        <begin position="34"/>
        <end position="191"/>
    </location>
</feature>
<reference evidence="7 8" key="1">
    <citation type="submission" date="2023-03" db="EMBL/GenBank/DDBJ databases">
        <title>Genome insight into feeding habits of ladybird beetles.</title>
        <authorList>
            <person name="Li H.-S."/>
            <person name="Huang Y.-H."/>
            <person name="Pang H."/>
        </authorList>
    </citation>
    <scope>NUCLEOTIDE SEQUENCE [LARGE SCALE GENOMIC DNA]</scope>
    <source>
        <strain evidence="7">SYSU_2023b</strain>
        <tissue evidence="7">Whole body</tissue>
    </source>
</reference>
<dbReference type="GO" id="GO:0003729">
    <property type="term" value="F:mRNA binding"/>
    <property type="evidence" value="ECO:0007669"/>
    <property type="project" value="TreeGrafter"/>
</dbReference>
<feature type="compositionally biased region" description="Basic and acidic residues" evidence="5">
    <location>
        <begin position="196"/>
        <end position="229"/>
    </location>
</feature>
<dbReference type="Proteomes" id="UP001431783">
    <property type="component" value="Unassembled WGS sequence"/>
</dbReference>
<dbReference type="Pfam" id="PF03467">
    <property type="entry name" value="Smg4_UPF3"/>
    <property type="match status" value="1"/>
</dbReference>
<dbReference type="PANTHER" id="PTHR13112">
    <property type="entry name" value="UPF3 REGULATOR OF NONSENSE TRANSCRIPTS-LIKE PROTEIN"/>
    <property type="match status" value="1"/>
</dbReference>
<evidence type="ECO:0000256" key="4">
    <source>
        <dbReference type="ARBA" id="ARBA00023242"/>
    </source>
</evidence>
<comment type="similarity">
    <text evidence="2">Belongs to the RENT3 family.</text>
</comment>
<comment type="caution">
    <text evidence="7">The sequence shown here is derived from an EMBL/GenBank/DDBJ whole genome shotgun (WGS) entry which is preliminary data.</text>
</comment>